<organism evidence="2 3">
    <name type="scientific">Macrophomina phaseolina</name>
    <dbReference type="NCBI Taxonomy" id="35725"/>
    <lineage>
        <taxon>Eukaryota</taxon>
        <taxon>Fungi</taxon>
        <taxon>Dikarya</taxon>
        <taxon>Ascomycota</taxon>
        <taxon>Pezizomycotina</taxon>
        <taxon>Dothideomycetes</taxon>
        <taxon>Dothideomycetes incertae sedis</taxon>
        <taxon>Botryosphaeriales</taxon>
        <taxon>Botryosphaeriaceae</taxon>
        <taxon>Macrophomina</taxon>
    </lineage>
</organism>
<keyword evidence="3" id="KW-1185">Reference proteome</keyword>
<comment type="caution">
    <text evidence="2">The sequence shown here is derived from an EMBL/GenBank/DDBJ whole genome shotgun (WGS) entry which is preliminary data.</text>
</comment>
<keyword evidence="1" id="KW-1133">Transmembrane helix</keyword>
<reference evidence="2 3" key="1">
    <citation type="journal article" date="2021" name="Nat. Commun.">
        <title>Genetic determinants of endophytism in the Arabidopsis root mycobiome.</title>
        <authorList>
            <person name="Mesny F."/>
            <person name="Miyauchi S."/>
            <person name="Thiergart T."/>
            <person name="Pickel B."/>
            <person name="Atanasova L."/>
            <person name="Karlsson M."/>
            <person name="Huettel B."/>
            <person name="Barry K.W."/>
            <person name="Haridas S."/>
            <person name="Chen C."/>
            <person name="Bauer D."/>
            <person name="Andreopoulos W."/>
            <person name="Pangilinan J."/>
            <person name="LaButti K."/>
            <person name="Riley R."/>
            <person name="Lipzen A."/>
            <person name="Clum A."/>
            <person name="Drula E."/>
            <person name="Henrissat B."/>
            <person name="Kohler A."/>
            <person name="Grigoriev I.V."/>
            <person name="Martin F.M."/>
            <person name="Hacquard S."/>
        </authorList>
    </citation>
    <scope>NUCLEOTIDE SEQUENCE [LARGE SCALE GENOMIC DNA]</scope>
    <source>
        <strain evidence="2 3">MPI-SDFR-AT-0080</strain>
    </source>
</reference>
<sequence length="571" mass="61943">MWISWALRPAAFAAFLFADICAAVVIICLAVVSARNAGFTTVSDDTLSIFSSSLEIQLLWTTLPTLLLRLLAIFWDVITAAAVDREPFVELQKPTGTSAKRSILLDYRTKFAPLRCIAAWKNRHFPIGIAIFLCIVLSLVVTPLASHLFVAQPTSYTSDISVLFSQPFHDNNLNSSMRWETIFDQVAAIRIYNGNPLPWTNVEFAFPPFSVAATSNNARGGPNVTVDTTAYAAYLDCQTLSDYSIQLDSAASDRSSGHVRLTATDRGCDVSQDFTVASLQQTYFKTTSKIDCSARGLYSRLLFTIGSWSDAAPQLLANVSFISCATGYRAVPGSLEVSYAQPTGAPDIVSFSPSGSPADATRPGFWRVIEPGILGPTDFTPGVEWSTTSFGRLVLEYSEKHSADRARYLDAENLSDAIRIMFNAVYSTAVATYSFERDGSSATAGGRATQSVTRLVVVGWVAAVLVVVLASCAADAVWLWLHTKRNGSILGEEPSGLFSYAGLLYESNVLDIAGQVCKFDAYDGKLIDLSNQRWDLGDAKCSTTLKGRRPVIKVEPPKYKGSAAASTQSKQ</sequence>
<protein>
    <submittedName>
        <fullName evidence="2">Uncharacterized protein</fullName>
    </submittedName>
</protein>
<evidence type="ECO:0000256" key="1">
    <source>
        <dbReference type="SAM" id="Phobius"/>
    </source>
</evidence>
<feature type="transmembrane region" description="Helical" evidence="1">
    <location>
        <begin position="457"/>
        <end position="481"/>
    </location>
</feature>
<feature type="transmembrane region" description="Helical" evidence="1">
    <location>
        <begin position="125"/>
        <end position="150"/>
    </location>
</feature>
<proteinExistence type="predicted"/>
<dbReference type="PANTHER" id="PTHR37544">
    <property type="entry name" value="SPRAY-RELATED"/>
    <property type="match status" value="1"/>
</dbReference>
<dbReference type="PANTHER" id="PTHR37544:SF1">
    <property type="entry name" value="PHOSPHORIBOSYLAMINOIMIDAZOLE-SUCCINOCARBOXAMIDE SYNTHASE"/>
    <property type="match status" value="1"/>
</dbReference>
<accession>A0ABQ8FTJ6</accession>
<gene>
    <name evidence="2" type="ORF">B0J12DRAFT_771850</name>
</gene>
<keyword evidence="1" id="KW-0472">Membrane</keyword>
<dbReference type="EMBL" id="JAGTJR010000058">
    <property type="protein sequence ID" value="KAH7025523.1"/>
    <property type="molecule type" value="Genomic_DNA"/>
</dbReference>
<keyword evidence="1" id="KW-0812">Transmembrane</keyword>
<name>A0ABQ8FTJ6_9PEZI</name>
<evidence type="ECO:0000313" key="2">
    <source>
        <dbReference type="EMBL" id="KAH7025523.1"/>
    </source>
</evidence>
<dbReference type="InterPro" id="IPR021840">
    <property type="entry name" value="DUF3433"/>
</dbReference>
<evidence type="ECO:0000313" key="3">
    <source>
        <dbReference type="Proteomes" id="UP000774617"/>
    </source>
</evidence>
<dbReference type="Proteomes" id="UP000774617">
    <property type="component" value="Unassembled WGS sequence"/>
</dbReference>
<dbReference type="Pfam" id="PF11915">
    <property type="entry name" value="DUF3433"/>
    <property type="match status" value="1"/>
</dbReference>